<name>K6ZQS1_9ALTE</name>
<evidence type="ECO:0000313" key="1">
    <source>
        <dbReference type="EMBL" id="GAC32632.1"/>
    </source>
</evidence>
<dbReference type="Proteomes" id="UP000006322">
    <property type="component" value="Unassembled WGS sequence"/>
</dbReference>
<comment type="caution">
    <text evidence="1">The sequence shown here is derived from an EMBL/GenBank/DDBJ whole genome shotgun (WGS) entry which is preliminary data.</text>
</comment>
<organism evidence="1 2">
    <name type="scientific">Paraglaciecola polaris LMG 21857</name>
    <dbReference type="NCBI Taxonomy" id="1129793"/>
    <lineage>
        <taxon>Bacteria</taxon>
        <taxon>Pseudomonadati</taxon>
        <taxon>Pseudomonadota</taxon>
        <taxon>Gammaproteobacteria</taxon>
        <taxon>Alteromonadales</taxon>
        <taxon>Alteromonadaceae</taxon>
        <taxon>Paraglaciecola</taxon>
    </lineage>
</organism>
<protein>
    <submittedName>
        <fullName evidence="1">Uncharacterized protein</fullName>
    </submittedName>
</protein>
<evidence type="ECO:0000313" key="2">
    <source>
        <dbReference type="Proteomes" id="UP000006322"/>
    </source>
</evidence>
<dbReference type="EMBL" id="BAER01000044">
    <property type="protein sequence ID" value="GAC32632.1"/>
    <property type="molecule type" value="Genomic_DNA"/>
</dbReference>
<reference evidence="2" key="1">
    <citation type="journal article" date="2014" name="Environ. Microbiol.">
        <title>Comparative genomics of the marine bacterial genus Glaciecola reveals the high degree of genomic diversity and genomic characteristic for cold adaptation.</title>
        <authorList>
            <person name="Qin Q.L."/>
            <person name="Xie B.B."/>
            <person name="Yu Y."/>
            <person name="Shu Y.L."/>
            <person name="Rong J.C."/>
            <person name="Zhang Y.J."/>
            <person name="Zhao D.L."/>
            <person name="Chen X.L."/>
            <person name="Zhang X.Y."/>
            <person name="Chen B."/>
            <person name="Zhou B.C."/>
            <person name="Zhang Y.Z."/>
        </authorList>
    </citation>
    <scope>NUCLEOTIDE SEQUENCE [LARGE SCALE GENOMIC DNA]</scope>
    <source>
        <strain evidence="2">LMG 21857</strain>
    </source>
</reference>
<accession>K6ZQS1</accession>
<keyword evidence="2" id="KW-1185">Reference proteome</keyword>
<sequence length="51" mass="6029">MCFVFVITLSSDAALYTGIIKKYHNDQYKNSALKIRLHHANLWLVSHFYEQ</sequence>
<gene>
    <name evidence="1" type="ORF">GPLA_1722</name>
</gene>
<dbReference type="AlphaFoldDB" id="K6ZQS1"/>
<proteinExistence type="predicted"/>